<dbReference type="GO" id="GO:0003677">
    <property type="term" value="F:DNA binding"/>
    <property type="evidence" value="ECO:0007669"/>
    <property type="project" value="InterPro"/>
</dbReference>
<dbReference type="Proteomes" id="UP000316184">
    <property type="component" value="Unassembled WGS sequence"/>
</dbReference>
<dbReference type="AlphaFoldDB" id="A0A561V7L4"/>
<comment type="caution">
    <text evidence="1">The sequence shown here is derived from an EMBL/GenBank/DDBJ whole genome shotgun (WGS) entry which is preliminary data.</text>
</comment>
<reference evidence="1 2" key="1">
    <citation type="submission" date="2019-06" db="EMBL/GenBank/DDBJ databases">
        <title>Sequencing the genomes of 1000 actinobacteria strains.</title>
        <authorList>
            <person name="Klenk H.-P."/>
        </authorList>
    </citation>
    <scope>NUCLEOTIDE SEQUENCE [LARGE SCALE GENOMIC DNA]</scope>
    <source>
        <strain evidence="1 2">DSM 46699</strain>
    </source>
</reference>
<gene>
    <name evidence="1" type="ORF">FHU35_11205</name>
</gene>
<evidence type="ECO:0000313" key="2">
    <source>
        <dbReference type="Proteomes" id="UP000316184"/>
    </source>
</evidence>
<name>A0A561V7L4_9PSEU</name>
<protein>
    <submittedName>
        <fullName evidence="1">Transposase</fullName>
    </submittedName>
</protein>
<dbReference type="SUPFAM" id="SSF46689">
    <property type="entry name" value="Homeodomain-like"/>
    <property type="match status" value="1"/>
</dbReference>
<organism evidence="1 2">
    <name type="scientific">Saccharopolyspora dendranthemae</name>
    <dbReference type="NCBI Taxonomy" id="1181886"/>
    <lineage>
        <taxon>Bacteria</taxon>
        <taxon>Bacillati</taxon>
        <taxon>Actinomycetota</taxon>
        <taxon>Actinomycetes</taxon>
        <taxon>Pseudonocardiales</taxon>
        <taxon>Pseudonocardiaceae</taxon>
        <taxon>Saccharopolyspora</taxon>
    </lineage>
</organism>
<proteinExistence type="predicted"/>
<evidence type="ECO:0000313" key="1">
    <source>
        <dbReference type="EMBL" id="TWG07588.1"/>
    </source>
</evidence>
<accession>A0A561V7L4</accession>
<dbReference type="EMBL" id="VIWX01000001">
    <property type="protein sequence ID" value="TWG07588.1"/>
    <property type="molecule type" value="Genomic_DNA"/>
</dbReference>
<dbReference type="InterPro" id="IPR009057">
    <property type="entry name" value="Homeodomain-like_sf"/>
</dbReference>
<dbReference type="InterPro" id="IPR002514">
    <property type="entry name" value="Transposase_8"/>
</dbReference>
<sequence>MAGSKYSKERKERFLDLVDRGGTVRATANAAGVHEDAAYTWLRQAGLTMQRATPRKYSKADKEEFFRRLAKNPNVSAVARELGFTRVTCYAWARKAGIRTSEARKVNPRREEFLRLRAEGLTRAEARARVGADARSATDWDKGITVINRGRIYPDGHVVRYPESKMDDVIPERRMRAIGGSIDLNEVEKLIRPRYLSLLEREQIKDLR</sequence>
<dbReference type="Pfam" id="PF01527">
    <property type="entry name" value="HTH_Tnp_1"/>
    <property type="match status" value="2"/>
</dbReference>
<dbReference type="GO" id="GO:0004803">
    <property type="term" value="F:transposase activity"/>
    <property type="evidence" value="ECO:0007669"/>
    <property type="project" value="InterPro"/>
</dbReference>
<dbReference type="GO" id="GO:0006313">
    <property type="term" value="P:DNA transposition"/>
    <property type="evidence" value="ECO:0007669"/>
    <property type="project" value="InterPro"/>
</dbReference>
<keyword evidence="2" id="KW-1185">Reference proteome</keyword>